<feature type="domain" description="PAS" evidence="13">
    <location>
        <begin position="447"/>
        <end position="518"/>
    </location>
</feature>
<keyword evidence="10" id="KW-1133">Transmembrane helix</keyword>
<comment type="subcellular location">
    <subcellularLocation>
        <location evidence="2">Membrane</location>
    </subcellularLocation>
</comment>
<dbReference type="InterPro" id="IPR036890">
    <property type="entry name" value="HATPase_C_sf"/>
</dbReference>
<keyword evidence="4 8" id="KW-0597">Phosphoprotein</keyword>
<feature type="domain" description="PAC" evidence="14">
    <location>
        <begin position="521"/>
        <end position="573"/>
    </location>
</feature>
<evidence type="ECO:0000256" key="4">
    <source>
        <dbReference type="ARBA" id="ARBA00022553"/>
    </source>
</evidence>
<dbReference type="InterPro" id="IPR036097">
    <property type="entry name" value="HisK_dim/P_sf"/>
</dbReference>
<dbReference type="PROSITE" id="PS50110">
    <property type="entry name" value="RESPONSE_REGULATORY"/>
    <property type="match status" value="1"/>
</dbReference>
<dbReference type="InterPro" id="IPR001789">
    <property type="entry name" value="Sig_transdc_resp-reg_receiver"/>
</dbReference>
<dbReference type="InterPro" id="IPR035965">
    <property type="entry name" value="PAS-like_dom_sf"/>
</dbReference>
<dbReference type="PANTHER" id="PTHR43047">
    <property type="entry name" value="TWO-COMPONENT HISTIDINE PROTEIN KINASE"/>
    <property type="match status" value="1"/>
</dbReference>
<feature type="domain" description="HAMP" evidence="15">
    <location>
        <begin position="372"/>
        <end position="424"/>
    </location>
</feature>
<dbReference type="SUPFAM" id="SSF55874">
    <property type="entry name" value="ATPase domain of HSP90 chaperone/DNA topoisomerase II/histidine kinase"/>
    <property type="match status" value="1"/>
</dbReference>
<name>A0ABT7B452_9CYAN</name>
<protein>
    <recommendedName>
        <fullName evidence="3">histidine kinase</fullName>
        <ecNumber evidence="3">2.7.13.3</ecNumber>
    </recommendedName>
</protein>
<feature type="transmembrane region" description="Helical" evidence="10">
    <location>
        <begin position="20"/>
        <end position="40"/>
    </location>
</feature>
<dbReference type="Pfam" id="PF00512">
    <property type="entry name" value="HisKA"/>
    <property type="match status" value="1"/>
</dbReference>
<dbReference type="CDD" id="cd06225">
    <property type="entry name" value="HAMP"/>
    <property type="match status" value="1"/>
</dbReference>
<evidence type="ECO:0000259" key="13">
    <source>
        <dbReference type="PROSITE" id="PS50112"/>
    </source>
</evidence>
<dbReference type="PANTHER" id="PTHR43047:SF64">
    <property type="entry name" value="HISTIDINE KINASE CONTAINING CHEY-HOMOLOGOUS RECEIVER DOMAIN AND PAS DOMAIN-RELATED"/>
    <property type="match status" value="1"/>
</dbReference>
<dbReference type="SMART" id="SM00387">
    <property type="entry name" value="HATPase_c"/>
    <property type="match status" value="1"/>
</dbReference>
<dbReference type="InterPro" id="IPR003660">
    <property type="entry name" value="HAMP_dom"/>
</dbReference>
<dbReference type="InterPro" id="IPR000700">
    <property type="entry name" value="PAS-assoc_C"/>
</dbReference>
<dbReference type="CDD" id="cd17546">
    <property type="entry name" value="REC_hyHK_CKI1_RcsC-like"/>
    <property type="match status" value="1"/>
</dbReference>
<feature type="transmembrane region" description="Helical" evidence="10">
    <location>
        <begin position="352"/>
        <end position="375"/>
    </location>
</feature>
<evidence type="ECO:0000256" key="3">
    <source>
        <dbReference type="ARBA" id="ARBA00012438"/>
    </source>
</evidence>
<evidence type="ECO:0000256" key="5">
    <source>
        <dbReference type="ARBA" id="ARBA00022679"/>
    </source>
</evidence>
<dbReference type="EMBL" id="JAQOSO010000020">
    <property type="protein sequence ID" value="MDJ1173374.1"/>
    <property type="molecule type" value="Genomic_DNA"/>
</dbReference>
<dbReference type="Pfam" id="PF00072">
    <property type="entry name" value="Response_reg"/>
    <property type="match status" value="1"/>
</dbReference>
<evidence type="ECO:0000256" key="1">
    <source>
        <dbReference type="ARBA" id="ARBA00000085"/>
    </source>
</evidence>
<evidence type="ECO:0000256" key="8">
    <source>
        <dbReference type="PROSITE-ProRule" id="PRU00169"/>
    </source>
</evidence>
<dbReference type="Gene3D" id="3.30.565.10">
    <property type="entry name" value="Histidine kinase-like ATPase, C-terminal domain"/>
    <property type="match status" value="1"/>
</dbReference>
<dbReference type="InterPro" id="IPR000014">
    <property type="entry name" value="PAS"/>
</dbReference>
<dbReference type="PROSITE" id="PS50113">
    <property type="entry name" value="PAC"/>
    <property type="match status" value="1"/>
</dbReference>
<dbReference type="SUPFAM" id="SSF55785">
    <property type="entry name" value="PYP-like sensor domain (PAS domain)"/>
    <property type="match status" value="1"/>
</dbReference>
<keyword evidence="10" id="KW-0472">Membrane</keyword>
<feature type="domain" description="Response regulatory" evidence="12">
    <location>
        <begin position="837"/>
        <end position="953"/>
    </location>
</feature>
<dbReference type="EC" id="2.7.13.3" evidence="3"/>
<evidence type="ECO:0000313" key="17">
    <source>
        <dbReference type="Proteomes" id="UP001235849"/>
    </source>
</evidence>
<dbReference type="CDD" id="cd00130">
    <property type="entry name" value="PAS"/>
    <property type="match status" value="1"/>
</dbReference>
<dbReference type="SMART" id="SM00388">
    <property type="entry name" value="HisKA"/>
    <property type="match status" value="1"/>
</dbReference>
<evidence type="ECO:0000256" key="2">
    <source>
        <dbReference type="ARBA" id="ARBA00004370"/>
    </source>
</evidence>
<keyword evidence="17" id="KW-1185">Reference proteome</keyword>
<organism evidence="16 17">
    <name type="scientific">Roseofilum capinflatum BLCC-M114</name>
    <dbReference type="NCBI Taxonomy" id="3022440"/>
    <lineage>
        <taxon>Bacteria</taxon>
        <taxon>Bacillati</taxon>
        <taxon>Cyanobacteriota</taxon>
        <taxon>Cyanophyceae</taxon>
        <taxon>Desertifilales</taxon>
        <taxon>Desertifilaceae</taxon>
        <taxon>Roseofilum</taxon>
        <taxon>Roseofilum capinflatum</taxon>
    </lineage>
</organism>
<dbReference type="GO" id="GO:0005524">
    <property type="term" value="F:ATP binding"/>
    <property type="evidence" value="ECO:0007669"/>
    <property type="project" value="UniProtKB-KW"/>
</dbReference>
<dbReference type="InterPro" id="IPR004358">
    <property type="entry name" value="Sig_transdc_His_kin-like_C"/>
</dbReference>
<dbReference type="Gene3D" id="1.10.287.130">
    <property type="match status" value="1"/>
</dbReference>
<evidence type="ECO:0000259" key="11">
    <source>
        <dbReference type="PROSITE" id="PS50109"/>
    </source>
</evidence>
<dbReference type="Gene3D" id="6.10.340.10">
    <property type="match status" value="1"/>
</dbReference>
<dbReference type="Pfam" id="PF08448">
    <property type="entry name" value="PAS_4"/>
    <property type="match status" value="1"/>
</dbReference>
<keyword evidence="10" id="KW-0812">Transmembrane</keyword>
<dbReference type="InterPro" id="IPR013656">
    <property type="entry name" value="PAS_4"/>
</dbReference>
<dbReference type="SUPFAM" id="SSF47384">
    <property type="entry name" value="Homodimeric domain of signal transducing histidine kinase"/>
    <property type="match status" value="1"/>
</dbReference>
<keyword evidence="7" id="KW-0902">Two-component regulatory system</keyword>
<dbReference type="InterPro" id="IPR005467">
    <property type="entry name" value="His_kinase_dom"/>
</dbReference>
<evidence type="ECO:0000256" key="10">
    <source>
        <dbReference type="SAM" id="Phobius"/>
    </source>
</evidence>
<keyword evidence="5" id="KW-0808">Transferase</keyword>
<dbReference type="Pfam" id="PF02518">
    <property type="entry name" value="HATPase_c"/>
    <property type="match status" value="1"/>
</dbReference>
<dbReference type="Gene3D" id="3.40.50.2300">
    <property type="match status" value="1"/>
</dbReference>
<feature type="domain" description="Histidine kinase" evidence="11">
    <location>
        <begin position="591"/>
        <end position="812"/>
    </location>
</feature>
<keyword evidence="6" id="KW-0418">Kinase</keyword>
<evidence type="ECO:0000259" key="12">
    <source>
        <dbReference type="PROSITE" id="PS50110"/>
    </source>
</evidence>
<evidence type="ECO:0000256" key="9">
    <source>
        <dbReference type="SAM" id="Coils"/>
    </source>
</evidence>
<dbReference type="InterPro" id="IPR003594">
    <property type="entry name" value="HATPase_dom"/>
</dbReference>
<dbReference type="PROSITE" id="PS50885">
    <property type="entry name" value="HAMP"/>
    <property type="match status" value="1"/>
</dbReference>
<dbReference type="SUPFAM" id="SSF158472">
    <property type="entry name" value="HAMP domain-like"/>
    <property type="match status" value="1"/>
</dbReference>
<dbReference type="PROSITE" id="PS50109">
    <property type="entry name" value="HIS_KIN"/>
    <property type="match status" value="1"/>
</dbReference>
<dbReference type="PRINTS" id="PR00344">
    <property type="entry name" value="BCTRLSENSOR"/>
</dbReference>
<dbReference type="SMART" id="SM00304">
    <property type="entry name" value="HAMP"/>
    <property type="match status" value="1"/>
</dbReference>
<dbReference type="Pfam" id="PF00672">
    <property type="entry name" value="HAMP"/>
    <property type="match status" value="1"/>
</dbReference>
<dbReference type="NCBIfam" id="TIGR00229">
    <property type="entry name" value="sensory_box"/>
    <property type="match status" value="1"/>
</dbReference>
<comment type="catalytic activity">
    <reaction evidence="1">
        <text>ATP + protein L-histidine = ADP + protein N-phospho-L-histidine.</text>
        <dbReference type="EC" id="2.7.13.3"/>
    </reaction>
</comment>
<feature type="modified residue" description="4-aspartylphosphate" evidence="8">
    <location>
        <position position="886"/>
    </location>
</feature>
<dbReference type="PROSITE" id="PS50112">
    <property type="entry name" value="PAS"/>
    <property type="match status" value="1"/>
</dbReference>
<dbReference type="CDD" id="cd16922">
    <property type="entry name" value="HATPase_EvgS-ArcB-TorS-like"/>
    <property type="match status" value="1"/>
</dbReference>
<dbReference type="InterPro" id="IPR011006">
    <property type="entry name" value="CheY-like_superfamily"/>
</dbReference>
<keyword evidence="9" id="KW-0175">Coiled coil</keyword>
<gene>
    <name evidence="16" type="ORF">PMG25_04635</name>
</gene>
<dbReference type="SUPFAM" id="SSF52172">
    <property type="entry name" value="CheY-like"/>
    <property type="match status" value="1"/>
</dbReference>
<dbReference type="Proteomes" id="UP001235849">
    <property type="component" value="Unassembled WGS sequence"/>
</dbReference>
<keyword evidence="16" id="KW-0067">ATP-binding</keyword>
<dbReference type="CDD" id="cd18774">
    <property type="entry name" value="PDC2_HK_sensor"/>
    <property type="match status" value="1"/>
</dbReference>
<sequence length="1040" mass="117373">MLKTSLPITHRPKLPLRWVLVIPFTIQLFAVVGFTSWLSLRNGEQAVNNLARQLRNEVVARIEQKLLVLIETPIRVSQNNVDSIELNLLDLEDIPTLEVYFWNQLYQFEELAFIGLETADGHLVSAERQVNGEITLTVATAETGFLAEQWQTNDKGERIDKLRSLPNFHLHLPYQLPPTKPTESPTWNDIHILQTSQRPVLSTYHPLYDSQNRLLGTISVDLALDQINDFLSDIKIGQTGQTFILDLSGALIASSTDRPFSEPNTPLTSLSVNKAIHSRSALVRETTQYLIDHFGSLADIDRTHQLHFSLESHKQFVQVTPLNNEFGINLLIVVVLPESDVMGQIYTNTQQTIILCLLALGVTTGFGVLTAQWIAQPILRLSRASEAIANGNFDRQVHFKNIKELDIVSSSFNQMAGEVKALVNSLQQENDKLEKKVQQRTQELEHQKTFLRLIIDTDPNIIYVKDWEGHLVLVNQALANLFNTPIAEIIGKNQAQFIHNLEDLEQYRRHAREVMMQQVPKVFEERFTKPTGEKIYFESIKLPLGSRENGLPLMLVVSIDITNHKSIEENLKMAKEAADAANQAKSDFLANISHELRTPLNGILGYAQILQRAHDLNQYRKGVNVIQQAGSHLLNLINDILDLAKIEARKLELFPHNFHLNSFLLSVSEIIRIRAENQGIEFYYMPGKNLPGSIVADEKRLRQVLINLLGNAVKFTEKGSVTFLVESTFSSDSKTVNLKFEIQDTGVGMTPEESEKIFMPFEQVGSHSKRSEGTGLGLSICHQILQMMGSQIQVESVLGQGSTFRFELEVPISGDASKSGDSSNSGQIVGYRGQPIKLMIVDDHQVNRSVLTDLLKSLGFEIIEAQNGQAGLILLEELKPDLIITDLMMPELSGYEMAETIRNLPGYQSFPIIGSSASVSPEEQDRAIMAGCDEFLPKPIDLEKLLACLQKYLKLEWRYEPIQDSEIVLEEHKVSVVYPSSEELKNLYQASRIGDIEEIEYQAQLLKEANEEYTYFADRILKLTEDFDDRGIVKILEQLM</sequence>
<dbReference type="SMART" id="SM00448">
    <property type="entry name" value="REC"/>
    <property type="match status" value="1"/>
</dbReference>
<reference evidence="16 17" key="1">
    <citation type="submission" date="2023-01" db="EMBL/GenBank/DDBJ databases">
        <title>Novel diversity within Roseofilum (Cyanobacteria; Desertifilaceae) from marine benthic mats with descriptions of four novel species.</title>
        <authorList>
            <person name="Wang Y."/>
            <person name="Berthold D.E."/>
            <person name="Hu J."/>
            <person name="Lefler F.W."/>
            <person name="Laughinghouse H.D. IV."/>
        </authorList>
    </citation>
    <scope>NUCLEOTIDE SEQUENCE [LARGE SCALE GENOMIC DNA]</scope>
    <source>
        <strain evidence="16 17">BLCC-M114</strain>
    </source>
</reference>
<evidence type="ECO:0000313" key="16">
    <source>
        <dbReference type="EMBL" id="MDJ1173374.1"/>
    </source>
</evidence>
<comment type="caution">
    <text evidence="16">The sequence shown here is derived from an EMBL/GenBank/DDBJ whole genome shotgun (WGS) entry which is preliminary data.</text>
</comment>
<evidence type="ECO:0000259" key="14">
    <source>
        <dbReference type="PROSITE" id="PS50113"/>
    </source>
</evidence>
<evidence type="ECO:0000259" key="15">
    <source>
        <dbReference type="PROSITE" id="PS50885"/>
    </source>
</evidence>
<evidence type="ECO:0000256" key="7">
    <source>
        <dbReference type="ARBA" id="ARBA00023012"/>
    </source>
</evidence>
<evidence type="ECO:0000256" key="6">
    <source>
        <dbReference type="ARBA" id="ARBA00022777"/>
    </source>
</evidence>
<dbReference type="RefSeq" id="WP_283765740.1">
    <property type="nucleotide sequence ID" value="NZ_JAQOSO010000020.1"/>
</dbReference>
<feature type="coiled-coil region" evidence="9">
    <location>
        <begin position="416"/>
        <end position="443"/>
    </location>
</feature>
<dbReference type="CDD" id="cd00082">
    <property type="entry name" value="HisKA"/>
    <property type="match status" value="1"/>
</dbReference>
<dbReference type="CDD" id="cd18773">
    <property type="entry name" value="PDC1_HK_sensor"/>
    <property type="match status" value="1"/>
</dbReference>
<accession>A0ABT7B452</accession>
<keyword evidence="16" id="KW-0547">Nucleotide-binding</keyword>
<dbReference type="Gene3D" id="3.30.450.20">
    <property type="entry name" value="PAS domain"/>
    <property type="match status" value="3"/>
</dbReference>
<dbReference type="InterPro" id="IPR003661">
    <property type="entry name" value="HisK_dim/P_dom"/>
</dbReference>
<proteinExistence type="predicted"/>